<reference evidence="3" key="2">
    <citation type="submission" date="2023-06" db="EMBL/GenBank/DDBJ databases">
        <authorList>
            <consortium name="Lawrence Berkeley National Laboratory"/>
            <person name="Haridas S."/>
            <person name="Hensen N."/>
            <person name="Bonometti L."/>
            <person name="Westerberg I."/>
            <person name="Brannstrom I.O."/>
            <person name="Guillou S."/>
            <person name="Cros-Aarteil S."/>
            <person name="Calhoun S."/>
            <person name="Kuo A."/>
            <person name="Mondo S."/>
            <person name="Pangilinan J."/>
            <person name="Riley R."/>
            <person name="Labutti K."/>
            <person name="Andreopoulos B."/>
            <person name="Lipzen A."/>
            <person name="Chen C."/>
            <person name="Yanf M."/>
            <person name="Daum C."/>
            <person name="Ng V."/>
            <person name="Clum A."/>
            <person name="Steindorff A."/>
            <person name="Ohm R."/>
            <person name="Martin F."/>
            <person name="Silar P."/>
            <person name="Natvig D."/>
            <person name="Lalanne C."/>
            <person name="Gautier V."/>
            <person name="Ament-Velasquez S.L."/>
            <person name="Kruys A."/>
            <person name="Hutchinson M.I."/>
            <person name="Powell A.J."/>
            <person name="Barry K."/>
            <person name="Miller A.N."/>
            <person name="Grigoriev I.V."/>
            <person name="Debuchy R."/>
            <person name="Gladieux P."/>
            <person name="Thoren M.H."/>
            <person name="Johannesson H."/>
        </authorList>
    </citation>
    <scope>NUCLEOTIDE SEQUENCE</scope>
    <source>
        <strain evidence="3">CBS 168.71</strain>
    </source>
</reference>
<gene>
    <name evidence="3" type="ORF">B0H64DRAFT_467955</name>
</gene>
<dbReference type="AlphaFoldDB" id="A0AAE0HA46"/>
<dbReference type="PANTHER" id="PTHR12652:SF23">
    <property type="entry name" value="MICROBODY (PEROXISOME) PROLIFERATION PROTEIN PEROXIN 11B (EUROFUNG)"/>
    <property type="match status" value="1"/>
</dbReference>
<dbReference type="GO" id="GO:0005778">
    <property type="term" value="C:peroxisomal membrane"/>
    <property type="evidence" value="ECO:0007669"/>
    <property type="project" value="TreeGrafter"/>
</dbReference>
<comment type="caution">
    <text evidence="3">The sequence shown here is derived from an EMBL/GenBank/DDBJ whole genome shotgun (WGS) entry which is preliminary data.</text>
</comment>
<name>A0AAE0HA46_9PEZI</name>
<keyword evidence="2" id="KW-1133">Transmembrane helix</keyword>
<evidence type="ECO:0000313" key="4">
    <source>
        <dbReference type="Proteomes" id="UP001278766"/>
    </source>
</evidence>
<organism evidence="3 4">
    <name type="scientific">Chaetomium fimeti</name>
    <dbReference type="NCBI Taxonomy" id="1854472"/>
    <lineage>
        <taxon>Eukaryota</taxon>
        <taxon>Fungi</taxon>
        <taxon>Dikarya</taxon>
        <taxon>Ascomycota</taxon>
        <taxon>Pezizomycotina</taxon>
        <taxon>Sordariomycetes</taxon>
        <taxon>Sordariomycetidae</taxon>
        <taxon>Sordariales</taxon>
        <taxon>Chaetomiaceae</taxon>
        <taxon>Chaetomium</taxon>
    </lineage>
</organism>
<dbReference type="GeneID" id="87844679"/>
<dbReference type="RefSeq" id="XP_062656160.1">
    <property type="nucleotide sequence ID" value="XM_062807731.1"/>
</dbReference>
<evidence type="ECO:0000256" key="1">
    <source>
        <dbReference type="SAM" id="MobiDB-lite"/>
    </source>
</evidence>
<proteinExistence type="predicted"/>
<keyword evidence="4" id="KW-1185">Reference proteome</keyword>
<accession>A0AAE0HA46</accession>
<dbReference type="PANTHER" id="PTHR12652">
    <property type="entry name" value="PEROXISOMAL BIOGENESIS FACTOR 11"/>
    <property type="match status" value="1"/>
</dbReference>
<evidence type="ECO:0000256" key="2">
    <source>
        <dbReference type="SAM" id="Phobius"/>
    </source>
</evidence>
<evidence type="ECO:0000313" key="3">
    <source>
        <dbReference type="EMBL" id="KAK3292646.1"/>
    </source>
</evidence>
<dbReference type="EMBL" id="JAUEPN010000007">
    <property type="protein sequence ID" value="KAK3292646.1"/>
    <property type="molecule type" value="Genomic_DNA"/>
</dbReference>
<sequence>MADNVGKFEQFVKFGTDAYGLERLLRLLQALVTILLFTPLTTITTVTSTLSLPTSLLPLLTPQTLTPLRKRLASLRQPLRFFRFLDSFAGAWSALSALQSATTATTATHDDEKKLNPATGSASGSGSGGSSNWARRAAGWADFGGRAFTGMYLLLESAVFVEAVLDVPGLRVWGSEEVVRGLVVDGQRFWFAGLVCGIVGAVVRLVSWAEGEKGGRGKVVRRLVADVMDLAVPGSVVGWVPLEPRTVGWLMVGSTVLTGMEVWERCGRDVAVAKMAVGDRR</sequence>
<keyword evidence="2" id="KW-0472">Membrane</keyword>
<feature type="transmembrane region" description="Helical" evidence="2">
    <location>
        <begin position="189"/>
        <end position="209"/>
    </location>
</feature>
<dbReference type="Proteomes" id="UP001278766">
    <property type="component" value="Unassembled WGS sequence"/>
</dbReference>
<protein>
    <submittedName>
        <fullName evidence="3">Uncharacterized protein</fullName>
    </submittedName>
</protein>
<feature type="region of interest" description="Disordered" evidence="1">
    <location>
        <begin position="106"/>
        <end position="131"/>
    </location>
</feature>
<reference evidence="3" key="1">
    <citation type="journal article" date="2023" name="Mol. Phylogenet. Evol.">
        <title>Genome-scale phylogeny and comparative genomics of the fungal order Sordariales.</title>
        <authorList>
            <person name="Hensen N."/>
            <person name="Bonometti L."/>
            <person name="Westerberg I."/>
            <person name="Brannstrom I.O."/>
            <person name="Guillou S."/>
            <person name="Cros-Aarteil S."/>
            <person name="Calhoun S."/>
            <person name="Haridas S."/>
            <person name="Kuo A."/>
            <person name="Mondo S."/>
            <person name="Pangilinan J."/>
            <person name="Riley R."/>
            <person name="LaButti K."/>
            <person name="Andreopoulos B."/>
            <person name="Lipzen A."/>
            <person name="Chen C."/>
            <person name="Yan M."/>
            <person name="Daum C."/>
            <person name="Ng V."/>
            <person name="Clum A."/>
            <person name="Steindorff A."/>
            <person name="Ohm R.A."/>
            <person name="Martin F."/>
            <person name="Silar P."/>
            <person name="Natvig D.O."/>
            <person name="Lalanne C."/>
            <person name="Gautier V."/>
            <person name="Ament-Velasquez S.L."/>
            <person name="Kruys A."/>
            <person name="Hutchinson M.I."/>
            <person name="Powell A.J."/>
            <person name="Barry K."/>
            <person name="Miller A.N."/>
            <person name="Grigoriev I.V."/>
            <person name="Debuchy R."/>
            <person name="Gladieux P."/>
            <person name="Hiltunen Thoren M."/>
            <person name="Johannesson H."/>
        </authorList>
    </citation>
    <scope>NUCLEOTIDE SEQUENCE</scope>
    <source>
        <strain evidence="3">CBS 168.71</strain>
    </source>
</reference>
<dbReference type="GO" id="GO:0016559">
    <property type="term" value="P:peroxisome fission"/>
    <property type="evidence" value="ECO:0007669"/>
    <property type="project" value="TreeGrafter"/>
</dbReference>
<keyword evidence="2" id="KW-0812">Transmembrane</keyword>